<evidence type="ECO:0000256" key="1">
    <source>
        <dbReference type="SAM" id="Coils"/>
    </source>
</evidence>
<keyword evidence="1" id="KW-0175">Coiled coil</keyword>
<feature type="compositionally biased region" description="Basic and acidic residues" evidence="2">
    <location>
        <begin position="1"/>
        <end position="10"/>
    </location>
</feature>
<organism evidence="3 4">
    <name type="scientific">Allacma fusca</name>
    <dbReference type="NCBI Taxonomy" id="39272"/>
    <lineage>
        <taxon>Eukaryota</taxon>
        <taxon>Metazoa</taxon>
        <taxon>Ecdysozoa</taxon>
        <taxon>Arthropoda</taxon>
        <taxon>Hexapoda</taxon>
        <taxon>Collembola</taxon>
        <taxon>Symphypleona</taxon>
        <taxon>Sminthuridae</taxon>
        <taxon>Allacma</taxon>
    </lineage>
</organism>
<name>A0A8J2KZ64_9HEXA</name>
<sequence>LNEKEKKESESANPSTTKSAPLPEGHKPKGNIKKFMDEFCSLVSANFCTRLDKFESDEEKEKVLKKLVTIIKGIKKDRSSTREIIEVCSVIDPKNFPYEIDRLWNKDLEKVAHMEKEETLKLMVEELNDIEKKLVKLDTKSKNKTITEAEQIEYN</sequence>
<dbReference type="AlphaFoldDB" id="A0A8J2KZ64"/>
<feature type="region of interest" description="Disordered" evidence="2">
    <location>
        <begin position="1"/>
        <end position="30"/>
    </location>
</feature>
<protein>
    <submittedName>
        <fullName evidence="3">Uncharacterized protein</fullName>
    </submittedName>
</protein>
<gene>
    <name evidence="3" type="ORF">AFUS01_LOCUS32740</name>
</gene>
<dbReference type="Proteomes" id="UP000708208">
    <property type="component" value="Unassembled WGS sequence"/>
</dbReference>
<feature type="non-terminal residue" evidence="3">
    <location>
        <position position="1"/>
    </location>
</feature>
<keyword evidence="4" id="KW-1185">Reference proteome</keyword>
<evidence type="ECO:0000313" key="4">
    <source>
        <dbReference type="Proteomes" id="UP000708208"/>
    </source>
</evidence>
<accession>A0A8J2KZ64</accession>
<proteinExistence type="predicted"/>
<comment type="caution">
    <text evidence="3">The sequence shown here is derived from an EMBL/GenBank/DDBJ whole genome shotgun (WGS) entry which is preliminary data.</text>
</comment>
<evidence type="ECO:0000313" key="3">
    <source>
        <dbReference type="EMBL" id="CAG7822468.1"/>
    </source>
</evidence>
<feature type="coiled-coil region" evidence="1">
    <location>
        <begin position="113"/>
        <end position="140"/>
    </location>
</feature>
<evidence type="ECO:0000256" key="2">
    <source>
        <dbReference type="SAM" id="MobiDB-lite"/>
    </source>
</evidence>
<dbReference type="EMBL" id="CAJVCH010526417">
    <property type="protein sequence ID" value="CAG7822468.1"/>
    <property type="molecule type" value="Genomic_DNA"/>
</dbReference>
<reference evidence="3" key="1">
    <citation type="submission" date="2021-06" db="EMBL/GenBank/DDBJ databases">
        <authorList>
            <person name="Hodson N. C."/>
            <person name="Mongue J. A."/>
            <person name="Jaron S. K."/>
        </authorList>
    </citation>
    <scope>NUCLEOTIDE SEQUENCE</scope>
</reference>
<feature type="non-terminal residue" evidence="3">
    <location>
        <position position="155"/>
    </location>
</feature>